<accession>W8AJP1</accession>
<dbReference type="PANTHER" id="PTHR45823:SF1">
    <property type="entry name" value="T-SNARE COILED-COIL HOMOLOGY DOMAIN-CONTAINING PROTEIN"/>
    <property type="match status" value="1"/>
</dbReference>
<dbReference type="InterPro" id="IPR001878">
    <property type="entry name" value="Znf_CCHC"/>
</dbReference>
<dbReference type="GO" id="GO:0008270">
    <property type="term" value="F:zinc ion binding"/>
    <property type="evidence" value="ECO:0007669"/>
    <property type="project" value="UniProtKB-KW"/>
</dbReference>
<dbReference type="AlphaFoldDB" id="W8AJP1"/>
<protein>
    <recommendedName>
        <fullName evidence="7">CCHC-type domain-containing protein</fullName>
    </recommendedName>
</protein>
<dbReference type="Pfam" id="PF02037">
    <property type="entry name" value="SAP"/>
    <property type="match status" value="1"/>
</dbReference>
<dbReference type="Pfam" id="PF00098">
    <property type="entry name" value="zf-CCHC"/>
    <property type="match status" value="1"/>
</dbReference>
<keyword evidence="1" id="KW-0863">Zinc-finger</keyword>
<reference evidence="6" key="1">
    <citation type="submission" date="2013-07" db="EMBL/GenBank/DDBJ databases">
        <authorList>
            <person name="Geib S."/>
        </authorList>
    </citation>
    <scope>NUCLEOTIDE SEQUENCE</scope>
</reference>
<feature type="domain" description="SAP" evidence="5">
    <location>
        <begin position="4"/>
        <end position="38"/>
    </location>
</feature>
<dbReference type="PROSITE" id="PS50800">
    <property type="entry name" value="SAP"/>
    <property type="match status" value="1"/>
</dbReference>
<feature type="domain" description="CCHC-type" evidence="4">
    <location>
        <begin position="380"/>
        <end position="395"/>
    </location>
</feature>
<dbReference type="SUPFAM" id="SSF68906">
    <property type="entry name" value="SAP domain"/>
    <property type="match status" value="1"/>
</dbReference>
<reference evidence="6" key="2">
    <citation type="journal article" date="2014" name="BMC Genomics">
        <title>A genomic perspective to assessing quality of mass-reared SIT flies used in Mediterranean fruit fly (Ceratitis capitata) eradication in California.</title>
        <authorList>
            <person name="Calla B."/>
            <person name="Hall B."/>
            <person name="Hou S."/>
            <person name="Geib S.M."/>
        </authorList>
    </citation>
    <scope>NUCLEOTIDE SEQUENCE</scope>
</reference>
<dbReference type="Gene3D" id="1.10.720.30">
    <property type="entry name" value="SAP domain"/>
    <property type="match status" value="1"/>
</dbReference>
<evidence type="ECO:0000256" key="3">
    <source>
        <dbReference type="SAM" id="MobiDB-lite"/>
    </source>
</evidence>
<dbReference type="Gene3D" id="4.10.60.10">
    <property type="entry name" value="Zinc finger, CCHC-type"/>
    <property type="match status" value="1"/>
</dbReference>
<feature type="compositionally biased region" description="Basic and acidic residues" evidence="3">
    <location>
        <begin position="56"/>
        <end position="75"/>
    </location>
</feature>
<feature type="region of interest" description="Disordered" evidence="3">
    <location>
        <begin position="56"/>
        <end position="89"/>
    </location>
</feature>
<evidence type="ECO:0000259" key="4">
    <source>
        <dbReference type="PROSITE" id="PS50158"/>
    </source>
</evidence>
<evidence type="ECO:0000259" key="5">
    <source>
        <dbReference type="PROSITE" id="PS50800"/>
    </source>
</evidence>
<keyword evidence="1" id="KW-0862">Zinc</keyword>
<dbReference type="GO" id="GO:0003676">
    <property type="term" value="F:nucleic acid binding"/>
    <property type="evidence" value="ECO:0007669"/>
    <property type="project" value="InterPro"/>
</dbReference>
<dbReference type="EMBL" id="GAMC01021622">
    <property type="protein sequence ID" value="JAB84933.1"/>
    <property type="molecule type" value="mRNA"/>
</dbReference>
<dbReference type="PROSITE" id="PS50158">
    <property type="entry name" value="ZF_CCHC"/>
    <property type="match status" value="1"/>
</dbReference>
<dbReference type="SMART" id="SM00513">
    <property type="entry name" value="SAP"/>
    <property type="match status" value="1"/>
</dbReference>
<dbReference type="Pfam" id="PF03732">
    <property type="entry name" value="Retrotrans_gag"/>
    <property type="match status" value="1"/>
</dbReference>
<dbReference type="PANTHER" id="PTHR45823">
    <property type="entry name" value="T-SNARE COILED-COIL HOMOLOGY DOMAIN-CONTAINING PROTEIN"/>
    <property type="match status" value="1"/>
</dbReference>
<feature type="coiled-coil region" evidence="2">
    <location>
        <begin position="131"/>
        <end position="165"/>
    </location>
</feature>
<evidence type="ECO:0000313" key="6">
    <source>
        <dbReference type="EMBL" id="JAB84933.1"/>
    </source>
</evidence>
<feature type="region of interest" description="Disordered" evidence="3">
    <location>
        <begin position="388"/>
        <end position="421"/>
    </location>
</feature>
<keyword evidence="2" id="KW-0175">Coiled coil</keyword>
<dbReference type="InterPro" id="IPR003034">
    <property type="entry name" value="SAP_dom"/>
</dbReference>
<evidence type="ECO:0000256" key="1">
    <source>
        <dbReference type="PROSITE-ProRule" id="PRU00047"/>
    </source>
</evidence>
<sequence>MVKIQDLTIPLLKRELAKRGLSTTGNKAELQSRLREAMEVEGIDLNQYEFHREDEDVSLKDIDKEEADGSVKELESPSSKIQEKAPGSSKGIDMNMLLTAISQNMSEMRASISQKMDAQNANIASQMAQIQQDLLRNNAELKERQDLIETKVNALESRVRELQLNRPTASVNAPKVKTPSFDGKIPFQVFKLQFEKTAETNNWSIEEKSAALFVALEGPAAELLQTISVNERNDYDGLMRALERRYGSEHRRQIYQMELEKRDQKSNESLQEYASEVERLAHLAIGDTSGEHLERVKIQRFISGIKDVYTKRETYANPKLTFAETVAYAQTRETAALISRPSYKVNKVEVETPDVMTEILRTLKSLEGMNRSGFKTQAGKCFKCGKPGHYARECKTSSSRQEVQRKRKAEEDEPSTSQSLN</sequence>
<name>W8AJP1_CERCA</name>
<evidence type="ECO:0008006" key="7">
    <source>
        <dbReference type="Google" id="ProtNLM"/>
    </source>
</evidence>
<evidence type="ECO:0000256" key="2">
    <source>
        <dbReference type="SAM" id="Coils"/>
    </source>
</evidence>
<organism evidence="6">
    <name type="scientific">Ceratitis capitata</name>
    <name type="common">Mediterranean fruit fly</name>
    <name type="synonym">Tephritis capitata</name>
    <dbReference type="NCBI Taxonomy" id="7213"/>
    <lineage>
        <taxon>Eukaryota</taxon>
        <taxon>Metazoa</taxon>
        <taxon>Ecdysozoa</taxon>
        <taxon>Arthropoda</taxon>
        <taxon>Hexapoda</taxon>
        <taxon>Insecta</taxon>
        <taxon>Pterygota</taxon>
        <taxon>Neoptera</taxon>
        <taxon>Endopterygota</taxon>
        <taxon>Diptera</taxon>
        <taxon>Brachycera</taxon>
        <taxon>Muscomorpha</taxon>
        <taxon>Tephritoidea</taxon>
        <taxon>Tephritidae</taxon>
        <taxon>Ceratitis</taxon>
        <taxon>Ceratitis</taxon>
    </lineage>
</organism>
<keyword evidence="1" id="KW-0479">Metal-binding</keyword>
<dbReference type="InterPro" id="IPR005162">
    <property type="entry name" value="Retrotrans_gag_dom"/>
</dbReference>
<dbReference type="SMART" id="SM00343">
    <property type="entry name" value="ZnF_C2HC"/>
    <property type="match status" value="1"/>
</dbReference>
<dbReference type="InterPro" id="IPR036361">
    <property type="entry name" value="SAP_dom_sf"/>
</dbReference>
<dbReference type="SUPFAM" id="SSF57756">
    <property type="entry name" value="Retrovirus zinc finger-like domains"/>
    <property type="match status" value="1"/>
</dbReference>
<proteinExistence type="evidence at transcript level"/>
<dbReference type="InterPro" id="IPR036875">
    <property type="entry name" value="Znf_CCHC_sf"/>
</dbReference>